<protein>
    <submittedName>
        <fullName evidence="3">Uncharacterized protein</fullName>
    </submittedName>
</protein>
<keyword evidence="2" id="KW-0812">Transmembrane</keyword>
<evidence type="ECO:0000256" key="2">
    <source>
        <dbReference type="SAM" id="Phobius"/>
    </source>
</evidence>
<feature type="region of interest" description="Disordered" evidence="1">
    <location>
        <begin position="66"/>
        <end position="97"/>
    </location>
</feature>
<feature type="region of interest" description="Disordered" evidence="1">
    <location>
        <begin position="163"/>
        <end position="184"/>
    </location>
</feature>
<keyword evidence="2" id="KW-1133">Transmembrane helix</keyword>
<evidence type="ECO:0000313" key="3">
    <source>
        <dbReference type="EMBL" id="MCC9631307.1"/>
    </source>
</evidence>
<organism evidence="3 4">
    <name type="scientific">Blastopirellula sediminis</name>
    <dbReference type="NCBI Taxonomy" id="2894196"/>
    <lineage>
        <taxon>Bacteria</taxon>
        <taxon>Pseudomonadati</taxon>
        <taxon>Planctomycetota</taxon>
        <taxon>Planctomycetia</taxon>
        <taxon>Pirellulales</taxon>
        <taxon>Pirellulaceae</taxon>
        <taxon>Blastopirellula</taxon>
    </lineage>
</organism>
<dbReference type="AlphaFoldDB" id="A0A9X1MRU0"/>
<dbReference type="RefSeq" id="WP_230223155.1">
    <property type="nucleotide sequence ID" value="NZ_JAJKFT010000010.1"/>
</dbReference>
<accession>A0A9X1MRU0</accession>
<gene>
    <name evidence="3" type="ORF">LOC68_23180</name>
</gene>
<proteinExistence type="predicted"/>
<dbReference type="EMBL" id="JAJKFT010000010">
    <property type="protein sequence ID" value="MCC9631307.1"/>
    <property type="molecule type" value="Genomic_DNA"/>
</dbReference>
<comment type="caution">
    <text evidence="3">The sequence shown here is derived from an EMBL/GenBank/DDBJ whole genome shotgun (WGS) entry which is preliminary data.</text>
</comment>
<keyword evidence="2" id="KW-0472">Membrane</keyword>
<evidence type="ECO:0000313" key="4">
    <source>
        <dbReference type="Proteomes" id="UP001139103"/>
    </source>
</evidence>
<dbReference type="Proteomes" id="UP001139103">
    <property type="component" value="Unassembled WGS sequence"/>
</dbReference>
<feature type="compositionally biased region" description="Low complexity" evidence="1">
    <location>
        <begin position="76"/>
        <end position="86"/>
    </location>
</feature>
<reference evidence="3" key="1">
    <citation type="submission" date="2021-11" db="EMBL/GenBank/DDBJ databases">
        <title>Genome sequence.</title>
        <authorList>
            <person name="Sun Q."/>
        </authorList>
    </citation>
    <scope>NUCLEOTIDE SEQUENCE</scope>
    <source>
        <strain evidence="3">JC732</strain>
    </source>
</reference>
<name>A0A9X1MRU0_9BACT</name>
<feature type="transmembrane region" description="Helical" evidence="2">
    <location>
        <begin position="451"/>
        <end position="471"/>
    </location>
</feature>
<evidence type="ECO:0000256" key="1">
    <source>
        <dbReference type="SAM" id="MobiDB-lite"/>
    </source>
</evidence>
<sequence>MTSDQPPATDPPSARIDEFLGRATSFMAIYGASDPARLSQLAIIADHLGLTNQEYQAALQQLREPHAITPNPRAKTLPTTTPTEPAESPPSDPTSSRCVITASDPLKESFLQQARILLANTNAETPANLRKLAAKLGVDDDQLERWLEEMYGPLVIPEPIAAEEEEASEEPKEQGPPKIARKPPQEMYDDYLHLALGAISSGRINERREAKLIAEGVEKLGLSQVLARDMLYAAAAKRNYVLLSQEKVEPPAPPVVDEQREQKISAFQQRAATIIAGQGGVSSVCRAMIADAAAEFGLSPEEKEKALAALQRQAESRLSDPLEERIEAFRRFAVLKLKRTESQTVGDLLTRQLIQIGVDLHGLPEETAAATAREAIASSGLRVVTLEQAISHVLSIVDDLLAEEGFISIENRKRLLAEARQWGVSRAEAGRLIEEHIAEIELRAKRRRRRVFAAVMMSVLTLFGGLGAIYWGKPEWADFGHGAGVWSVGAAGKPVGDAADPTDDGSEAFHRLAWWSEPLMLDLVHLRQRRNDLQAATAAIAKDDPAKRGEGYAEFAPKFVEALAEDTDPKHSEQLRTIVRRLAIDEPDESAYHALLQALMKEVPAKEDKISPSGKFAQSYVALSLLVDVAQQRELAVARREGIVQGLEQRLGVVTVPAADLAAIFSDELARNQYASLQQLAESNVAQAMETHRLLQRVVRANVNKSLANNLDGDALLAILPLVPQDLKLYRGVLDEQINQRNLAVMLRLIELLESGKASGQVATELQFLLARTINVKTDGMKPTEAAIVMRSALAGIAGQGDVGEMARFFVGQAQQIDLSEQKFGSPDEWLNGSVELARISALGAAAAQKESGRRLFQSLSSDVPEQIRPTNSNAKRAASQDRLDRIREAFRQLSRARDARTRIIAYDNLAVIASGSDDMDYYHAERLVNYLLSKKLADEHEMVMRRVSDFRSSSSLRLALSDHLEETVMPLSELQRLATEIVGRQVLLNDKLTWKEDLRRVLLSDSLPLLQTDTNVAGEDVSGESLEQAAAGILDYYLIQAEIAGVPYEQRMTLRTPSEALTAIIRLQADQLAAAKLSPELQVQLEDVTLRSRVVPLIAHNDLAKTVALQRIWLELSAIAAVRAQPNSRLAAEELIARLREVDGGSNNIFQQLRNGEAALVRMQLIRMEA</sequence>
<keyword evidence="4" id="KW-1185">Reference proteome</keyword>